<comment type="caution">
    <text evidence="1">The sequence shown here is derived from an EMBL/GenBank/DDBJ whole genome shotgun (WGS) entry which is preliminary data.</text>
</comment>
<evidence type="ECO:0000313" key="2">
    <source>
        <dbReference type="Proteomes" id="UP000554482"/>
    </source>
</evidence>
<dbReference type="AlphaFoldDB" id="A0A7J6X6X3"/>
<reference evidence="1 2" key="1">
    <citation type="submission" date="2020-06" db="EMBL/GenBank/DDBJ databases">
        <title>Transcriptomic and genomic resources for Thalictrum thalictroides and T. hernandezii: Facilitating candidate gene discovery in an emerging model plant lineage.</title>
        <authorList>
            <person name="Arias T."/>
            <person name="Riano-Pachon D.M."/>
            <person name="Di Stilio V.S."/>
        </authorList>
    </citation>
    <scope>NUCLEOTIDE SEQUENCE [LARGE SCALE GENOMIC DNA]</scope>
    <source>
        <strain evidence="2">cv. WT478/WT964</strain>
        <tissue evidence="1">Leaves</tissue>
    </source>
</reference>
<evidence type="ECO:0000313" key="1">
    <source>
        <dbReference type="EMBL" id="KAF5204320.1"/>
    </source>
</evidence>
<dbReference type="Proteomes" id="UP000554482">
    <property type="component" value="Unassembled WGS sequence"/>
</dbReference>
<sequence>MLDPKNAHHSMTLTVLSRKLNCAHIPNSILVDCTVQGLSTDGTRLVTSHSGSNPSLLSVHVTMSRRGVIQFKDFKQLHVSFFHLAMAFIAGSK</sequence>
<name>A0A7J6X6X3_THATH</name>
<protein>
    <submittedName>
        <fullName evidence="1">Uncharacterized protein</fullName>
    </submittedName>
</protein>
<dbReference type="EMBL" id="JABWDY010005577">
    <property type="protein sequence ID" value="KAF5204320.1"/>
    <property type="molecule type" value="Genomic_DNA"/>
</dbReference>
<organism evidence="1 2">
    <name type="scientific">Thalictrum thalictroides</name>
    <name type="common">Rue-anemone</name>
    <name type="synonym">Anemone thalictroides</name>
    <dbReference type="NCBI Taxonomy" id="46969"/>
    <lineage>
        <taxon>Eukaryota</taxon>
        <taxon>Viridiplantae</taxon>
        <taxon>Streptophyta</taxon>
        <taxon>Embryophyta</taxon>
        <taxon>Tracheophyta</taxon>
        <taxon>Spermatophyta</taxon>
        <taxon>Magnoliopsida</taxon>
        <taxon>Ranunculales</taxon>
        <taxon>Ranunculaceae</taxon>
        <taxon>Thalictroideae</taxon>
        <taxon>Thalictrum</taxon>
    </lineage>
</organism>
<gene>
    <name evidence="1" type="ORF">FRX31_006093</name>
</gene>
<proteinExistence type="predicted"/>
<accession>A0A7J6X6X3</accession>
<keyword evidence="2" id="KW-1185">Reference proteome</keyword>